<dbReference type="EMBL" id="MU006096">
    <property type="protein sequence ID" value="KAF2838669.1"/>
    <property type="molecule type" value="Genomic_DNA"/>
</dbReference>
<evidence type="ECO:0000313" key="2">
    <source>
        <dbReference type="EMBL" id="KAF2838669.1"/>
    </source>
</evidence>
<protein>
    <submittedName>
        <fullName evidence="2">Uncharacterized protein</fullName>
    </submittedName>
</protein>
<keyword evidence="3" id="KW-1185">Reference proteome</keyword>
<comment type="caution">
    <text evidence="2">The sequence shown here is derived from an EMBL/GenBank/DDBJ whole genome shotgun (WGS) entry which is preliminary data.</text>
</comment>
<name>A0A9P4SA43_9PEZI</name>
<dbReference type="AlphaFoldDB" id="A0A9P4SA43"/>
<evidence type="ECO:0000313" key="3">
    <source>
        <dbReference type="Proteomes" id="UP000799429"/>
    </source>
</evidence>
<accession>A0A9P4SA43</accession>
<reference evidence="2" key="1">
    <citation type="journal article" date="2020" name="Stud. Mycol.">
        <title>101 Dothideomycetes genomes: a test case for predicting lifestyles and emergence of pathogens.</title>
        <authorList>
            <person name="Haridas S."/>
            <person name="Albert R."/>
            <person name="Binder M."/>
            <person name="Bloem J."/>
            <person name="Labutti K."/>
            <person name="Salamov A."/>
            <person name="Andreopoulos B."/>
            <person name="Baker S."/>
            <person name="Barry K."/>
            <person name="Bills G."/>
            <person name="Bluhm B."/>
            <person name="Cannon C."/>
            <person name="Castanera R."/>
            <person name="Culley D."/>
            <person name="Daum C."/>
            <person name="Ezra D."/>
            <person name="Gonzalez J."/>
            <person name="Henrissat B."/>
            <person name="Kuo A."/>
            <person name="Liang C."/>
            <person name="Lipzen A."/>
            <person name="Lutzoni F."/>
            <person name="Magnuson J."/>
            <person name="Mondo S."/>
            <person name="Nolan M."/>
            <person name="Ohm R."/>
            <person name="Pangilinan J."/>
            <person name="Park H.-J."/>
            <person name="Ramirez L."/>
            <person name="Alfaro M."/>
            <person name="Sun H."/>
            <person name="Tritt A."/>
            <person name="Yoshinaga Y."/>
            <person name="Zwiers L.-H."/>
            <person name="Turgeon B."/>
            <person name="Goodwin S."/>
            <person name="Spatafora J."/>
            <person name="Crous P."/>
            <person name="Grigoriev I."/>
        </authorList>
    </citation>
    <scope>NUCLEOTIDE SEQUENCE</scope>
    <source>
        <strain evidence="2">CBS 101060</strain>
    </source>
</reference>
<evidence type="ECO:0000256" key="1">
    <source>
        <dbReference type="SAM" id="MobiDB-lite"/>
    </source>
</evidence>
<proteinExistence type="predicted"/>
<gene>
    <name evidence="2" type="ORF">M501DRAFT_1004463</name>
</gene>
<dbReference type="Proteomes" id="UP000799429">
    <property type="component" value="Unassembled WGS sequence"/>
</dbReference>
<feature type="region of interest" description="Disordered" evidence="1">
    <location>
        <begin position="68"/>
        <end position="89"/>
    </location>
</feature>
<sequence length="136" mass="15444">MGLHHLKRTLLRILYCSNESPHERPLQIVRRTSVIVHAETRKSDLRLVPSDRFPEGGHLFRGLVRGTSPHARKSHPPHNTALDANPLHAPESLQHFPPWTLHQNDANLAFAPKVIHPLNLRLHVHHAGALHPFPHC</sequence>
<organism evidence="2 3">
    <name type="scientific">Patellaria atrata CBS 101060</name>
    <dbReference type="NCBI Taxonomy" id="1346257"/>
    <lineage>
        <taxon>Eukaryota</taxon>
        <taxon>Fungi</taxon>
        <taxon>Dikarya</taxon>
        <taxon>Ascomycota</taxon>
        <taxon>Pezizomycotina</taxon>
        <taxon>Dothideomycetes</taxon>
        <taxon>Dothideomycetes incertae sedis</taxon>
        <taxon>Patellariales</taxon>
        <taxon>Patellariaceae</taxon>
        <taxon>Patellaria</taxon>
    </lineage>
</organism>